<dbReference type="AlphaFoldDB" id="A0A5Q5BFH8"/>
<organism evidence="1">
    <name type="scientific">Mycobacterium sp. (strain MCS)</name>
    <dbReference type="NCBI Taxonomy" id="164756"/>
    <lineage>
        <taxon>Bacteria</taxon>
        <taxon>Bacillati</taxon>
        <taxon>Actinomycetota</taxon>
        <taxon>Actinomycetes</taxon>
        <taxon>Mycobacteriales</taxon>
        <taxon>Mycobacteriaceae</taxon>
        <taxon>Mycobacterium</taxon>
    </lineage>
</organism>
<sequence>MMTQQPLSATDAALRERITELSVHIPCGGLRGPLQRRSPSHPDRPVRWQSCQDEDHPVRWEDADVSRDRDLCVICFRGTAGGRSRWSWLACDNCRSVNAAIEQAWGFRPFALGRHSLMNGIGVRSGAPPDIWNRQIARLVEFGRGDRRLRAWREHEYHRLADSFDPLADVPLRLWQQEWPPSRVASRDAFARLIGPDFPLARP</sequence>
<name>A0A5Q5BFH8_MYCSS</name>
<reference evidence="1" key="1">
    <citation type="submission" date="2006-06" db="EMBL/GenBank/DDBJ databases">
        <title>Complete sequence of chromosome of Mycobacterium sp. MCS.</title>
        <authorList>
            <consortium name="US DOE Joint Genome Institute"/>
            <person name="Copeland A."/>
            <person name="Lucas S."/>
            <person name="Lapidus A."/>
            <person name="Barry K."/>
            <person name="Detter J.C."/>
            <person name="Glavina del Rio T."/>
            <person name="Hammon N."/>
            <person name="Israni S."/>
            <person name="Dalin E."/>
            <person name="Tice H."/>
            <person name="Pitluck S."/>
            <person name="Martinez M."/>
            <person name="Schmutz J."/>
            <person name="Larimer F."/>
            <person name="Land M."/>
            <person name="Hauser L."/>
            <person name="Kyrpides N."/>
            <person name="Kim E."/>
            <person name="Miller C.D."/>
            <person name="Hughes J.E."/>
            <person name="Anderson A.J."/>
            <person name="Sims R.C."/>
            <person name="Richardson P."/>
        </authorList>
    </citation>
    <scope>NUCLEOTIDE SEQUENCE [LARGE SCALE GENOMIC DNA]</scope>
    <source>
        <strain evidence="1">MCS</strain>
    </source>
</reference>
<proteinExistence type="predicted"/>
<evidence type="ECO:0000313" key="1">
    <source>
        <dbReference type="EMBL" id="ABG06948.1"/>
    </source>
</evidence>
<dbReference type="EMBL" id="CP000384">
    <property type="protein sequence ID" value="ABG06948.1"/>
    <property type="molecule type" value="Genomic_DNA"/>
</dbReference>
<gene>
    <name evidence="1" type="ordered locus">Mmcs_0830</name>
</gene>
<dbReference type="KEGG" id="mmc:Mmcs_0830"/>
<accession>A0A5Q5BFH8</accession>
<protein>
    <submittedName>
        <fullName evidence="1">Uncharacterized protein</fullName>
    </submittedName>
</protein>